<keyword evidence="5" id="KW-0574">Periplasm</keyword>
<comment type="subcellular location">
    <subcellularLocation>
        <location evidence="1">Periplasm</location>
    </subcellularLocation>
</comment>
<dbReference type="Pfam" id="PF17820">
    <property type="entry name" value="PDZ_6"/>
    <property type="match status" value="1"/>
</dbReference>
<dbReference type="RefSeq" id="WP_039196134.1">
    <property type="nucleotide sequence ID" value="NZ_JRFJ01000009.1"/>
</dbReference>
<dbReference type="SMART" id="SM00228">
    <property type="entry name" value="PDZ"/>
    <property type="match status" value="2"/>
</dbReference>
<dbReference type="InterPro" id="IPR036034">
    <property type="entry name" value="PDZ_sf"/>
</dbReference>
<dbReference type="Proteomes" id="UP000030826">
    <property type="component" value="Unassembled WGS sequence"/>
</dbReference>
<feature type="binding site" evidence="9">
    <location>
        <position position="148"/>
    </location>
    <ligand>
        <name>substrate</name>
    </ligand>
</feature>
<evidence type="ECO:0000259" key="11">
    <source>
        <dbReference type="PROSITE" id="PS50106"/>
    </source>
</evidence>
<dbReference type="InterPro" id="IPR009003">
    <property type="entry name" value="Peptidase_S1_PA"/>
</dbReference>
<comment type="caution">
    <text evidence="12">The sequence shown here is derived from an EMBL/GenBank/DDBJ whole genome shotgun (WGS) entry which is preliminary data.</text>
</comment>
<evidence type="ECO:0000313" key="13">
    <source>
        <dbReference type="Proteomes" id="UP000030826"/>
    </source>
</evidence>
<evidence type="ECO:0000256" key="5">
    <source>
        <dbReference type="ARBA" id="ARBA00022764"/>
    </source>
</evidence>
<dbReference type="Pfam" id="PF13180">
    <property type="entry name" value="PDZ_2"/>
    <property type="match status" value="1"/>
</dbReference>
<organism evidence="12 13">
    <name type="scientific">Aureimonas altamirensis</name>
    <dbReference type="NCBI Taxonomy" id="370622"/>
    <lineage>
        <taxon>Bacteria</taxon>
        <taxon>Pseudomonadati</taxon>
        <taxon>Pseudomonadota</taxon>
        <taxon>Alphaproteobacteria</taxon>
        <taxon>Hyphomicrobiales</taxon>
        <taxon>Aurantimonadaceae</taxon>
        <taxon>Aureimonas</taxon>
    </lineage>
</organism>
<dbReference type="Gene3D" id="2.40.10.120">
    <property type="match status" value="1"/>
</dbReference>
<dbReference type="SUPFAM" id="SSF50494">
    <property type="entry name" value="Trypsin-like serine proteases"/>
    <property type="match status" value="1"/>
</dbReference>
<dbReference type="InterPro" id="IPR011782">
    <property type="entry name" value="Pept_S1C_Do"/>
</dbReference>
<keyword evidence="2 12" id="KW-0645">Protease</keyword>
<evidence type="ECO:0000256" key="3">
    <source>
        <dbReference type="ARBA" id="ARBA00022729"/>
    </source>
</evidence>
<dbReference type="PANTHER" id="PTHR43343">
    <property type="entry name" value="PEPTIDASE S12"/>
    <property type="match status" value="1"/>
</dbReference>
<feature type="binding site" evidence="9">
    <location>
        <begin position="221"/>
        <end position="223"/>
    </location>
    <ligand>
        <name>substrate</name>
    </ligand>
</feature>
<dbReference type="Gene3D" id="2.30.42.10">
    <property type="match status" value="2"/>
</dbReference>
<dbReference type="MEROPS" id="S01.442"/>
<dbReference type="PANTHER" id="PTHR43343:SF3">
    <property type="entry name" value="PROTEASE DO-LIKE 8, CHLOROPLASTIC"/>
    <property type="match status" value="1"/>
</dbReference>
<dbReference type="GO" id="GO:0006508">
    <property type="term" value="P:proteolysis"/>
    <property type="evidence" value="ECO:0007669"/>
    <property type="project" value="UniProtKB-KW"/>
</dbReference>
<dbReference type="PROSITE" id="PS51257">
    <property type="entry name" value="PROKAR_LIPOPROTEIN"/>
    <property type="match status" value="1"/>
</dbReference>
<dbReference type="PROSITE" id="PS50106">
    <property type="entry name" value="PDZ"/>
    <property type="match status" value="2"/>
</dbReference>
<accession>A0A0B1PWW7</accession>
<feature type="active site" description="Charge relay system" evidence="8">
    <location>
        <position position="223"/>
    </location>
</feature>
<dbReference type="NCBIfam" id="TIGR02037">
    <property type="entry name" value="degP_htrA_DO"/>
    <property type="match status" value="1"/>
</dbReference>
<evidence type="ECO:0000256" key="9">
    <source>
        <dbReference type="PIRSR" id="PIRSR611782-2"/>
    </source>
</evidence>
<feature type="active site" description="Charge relay system" evidence="8">
    <location>
        <position position="148"/>
    </location>
</feature>
<evidence type="ECO:0000256" key="8">
    <source>
        <dbReference type="PIRSR" id="PIRSR611782-1"/>
    </source>
</evidence>
<dbReference type="SUPFAM" id="SSF50156">
    <property type="entry name" value="PDZ domain-like"/>
    <property type="match status" value="2"/>
</dbReference>
<evidence type="ECO:0000256" key="6">
    <source>
        <dbReference type="ARBA" id="ARBA00022801"/>
    </source>
</evidence>
<evidence type="ECO:0000256" key="1">
    <source>
        <dbReference type="ARBA" id="ARBA00004418"/>
    </source>
</evidence>
<proteinExistence type="predicted"/>
<dbReference type="InterPro" id="IPR001478">
    <property type="entry name" value="PDZ"/>
</dbReference>
<name>A0A0B1PWW7_9HYPH</name>
<protein>
    <submittedName>
        <fullName evidence="12">Serine protease</fullName>
    </submittedName>
</protein>
<keyword evidence="4" id="KW-0677">Repeat</keyword>
<keyword evidence="7" id="KW-0720">Serine protease</keyword>
<evidence type="ECO:0000256" key="2">
    <source>
        <dbReference type="ARBA" id="ARBA00022670"/>
    </source>
</evidence>
<evidence type="ECO:0000313" key="12">
    <source>
        <dbReference type="EMBL" id="KHJ53043.1"/>
    </source>
</evidence>
<feature type="active site" description="Charge relay system" evidence="8">
    <location>
        <position position="118"/>
    </location>
</feature>
<dbReference type="InterPro" id="IPR041489">
    <property type="entry name" value="PDZ_6"/>
</dbReference>
<feature type="binding site" evidence="9">
    <location>
        <position position="118"/>
    </location>
    <ligand>
        <name>substrate</name>
    </ligand>
</feature>
<dbReference type="PRINTS" id="PR00834">
    <property type="entry name" value="PROTEASES2C"/>
</dbReference>
<keyword evidence="6" id="KW-0378">Hydrolase</keyword>
<gene>
    <name evidence="12" type="ORF">LA66_20295</name>
</gene>
<feature type="domain" description="PDZ" evidence="11">
    <location>
        <begin position="389"/>
        <end position="444"/>
    </location>
</feature>
<dbReference type="GO" id="GO:0042597">
    <property type="term" value="C:periplasmic space"/>
    <property type="evidence" value="ECO:0007669"/>
    <property type="project" value="UniProtKB-SubCell"/>
</dbReference>
<evidence type="ECO:0000256" key="10">
    <source>
        <dbReference type="SAM" id="SignalP"/>
    </source>
</evidence>
<sequence length="475" mass="49658">MSSFLLRSASALFLSIACLSSASAQPAGVPVPTASGMPQVPQSRDQIRLTFAPLVKETAPAVVNVYAAREVAARSPFAGDPFFEQFFGRGALGRPRMESSLGSGVIVDESGLVVTNNHVVDGAAEVKIALGDGREYASTVLMKDARADLAVLRIDADETFPTIAFSDSDQISIGDLVLAIGNPFGIGQTVTSGIVSALARTHVGVNDFGYFIQTDAAINPGNSGGPLIDMQGRLIGVNTAIFSRSGGSNGIGFAIPSNMVRVFVDAAKRGGRFERPYIGAGFAPVTGDIAEALGMPRPTGALVQEVAPDGAAADAGLKPGDVVMRMDDFQIDGPDALGYRLATTGVGKTARLTILSGGQERTVDLALRVAPEAPARDERTIAGNNPFSGTTVANLSPRVADELEMPTTKRGVVVTGVEEGSIAARLRLQPCDIVLEINGEAVDSTEKLASVLDMRSRGWNYAIERNGQRLTQSIR</sequence>
<dbReference type="GO" id="GO:0004252">
    <property type="term" value="F:serine-type endopeptidase activity"/>
    <property type="evidence" value="ECO:0007669"/>
    <property type="project" value="InterPro"/>
</dbReference>
<evidence type="ECO:0000256" key="4">
    <source>
        <dbReference type="ARBA" id="ARBA00022737"/>
    </source>
</evidence>
<evidence type="ECO:0000256" key="7">
    <source>
        <dbReference type="ARBA" id="ARBA00022825"/>
    </source>
</evidence>
<reference evidence="12 13" key="1">
    <citation type="submission" date="2014-09" db="EMBL/GenBank/DDBJ databases">
        <title>Isolation and characterization of Aurantimonas altamirensis ON-56566 from clinical sample following a dog bite.</title>
        <authorList>
            <person name="Eshaghi A."/>
            <person name="Li A."/>
            <person name="Shahinas D."/>
            <person name="Bahn P."/>
            <person name="Kus J.V."/>
            <person name="Patel S.N."/>
        </authorList>
    </citation>
    <scope>NUCLEOTIDE SEQUENCE [LARGE SCALE GENOMIC DNA]</scope>
    <source>
        <strain evidence="12 13">ON-56566</strain>
    </source>
</reference>
<dbReference type="Pfam" id="PF13365">
    <property type="entry name" value="Trypsin_2"/>
    <property type="match status" value="1"/>
</dbReference>
<feature type="domain" description="PDZ" evidence="11">
    <location>
        <begin position="261"/>
        <end position="333"/>
    </location>
</feature>
<feature type="signal peptide" evidence="10">
    <location>
        <begin position="1"/>
        <end position="24"/>
    </location>
</feature>
<dbReference type="STRING" id="370622.LA66_20295"/>
<dbReference type="AlphaFoldDB" id="A0A0B1PWW7"/>
<dbReference type="InterPro" id="IPR001940">
    <property type="entry name" value="Peptidase_S1C"/>
</dbReference>
<dbReference type="EMBL" id="JRFJ01000009">
    <property type="protein sequence ID" value="KHJ53043.1"/>
    <property type="molecule type" value="Genomic_DNA"/>
</dbReference>
<dbReference type="InterPro" id="IPR051201">
    <property type="entry name" value="Chloro_Bact_Ser_Proteases"/>
</dbReference>
<keyword evidence="3 10" id="KW-0732">Signal</keyword>
<feature type="chain" id="PRO_5039691139" evidence="10">
    <location>
        <begin position="25"/>
        <end position="475"/>
    </location>
</feature>